<dbReference type="GO" id="GO:0005634">
    <property type="term" value="C:nucleus"/>
    <property type="evidence" value="ECO:0007669"/>
    <property type="project" value="UniProtKB-SubCell"/>
</dbReference>
<evidence type="ECO:0000256" key="3">
    <source>
        <dbReference type="ARBA" id="ARBA00022771"/>
    </source>
</evidence>
<dbReference type="Pfam" id="PF17942">
    <property type="entry name" value="Morc6_S5"/>
    <property type="match status" value="2"/>
</dbReference>
<dbReference type="InterPro" id="IPR036890">
    <property type="entry name" value="HATPase_C_sf"/>
</dbReference>
<organism evidence="9 10">
    <name type="scientific">Steinernema glaseri</name>
    <dbReference type="NCBI Taxonomy" id="37863"/>
    <lineage>
        <taxon>Eukaryota</taxon>
        <taxon>Metazoa</taxon>
        <taxon>Ecdysozoa</taxon>
        <taxon>Nematoda</taxon>
        <taxon>Chromadorea</taxon>
        <taxon>Rhabditida</taxon>
        <taxon>Tylenchina</taxon>
        <taxon>Panagrolaimomorpha</taxon>
        <taxon>Strongyloidoidea</taxon>
        <taxon>Steinernematidae</taxon>
        <taxon>Steinernema</taxon>
    </lineage>
</organism>
<evidence type="ECO:0000256" key="6">
    <source>
        <dbReference type="ARBA" id="ARBA00023242"/>
    </source>
</evidence>
<evidence type="ECO:0000256" key="2">
    <source>
        <dbReference type="ARBA" id="ARBA00022723"/>
    </source>
</evidence>
<feature type="region of interest" description="Disordered" evidence="7">
    <location>
        <begin position="570"/>
        <end position="691"/>
    </location>
</feature>
<dbReference type="PROSITE" id="PS51050">
    <property type="entry name" value="ZF_CW"/>
    <property type="match status" value="1"/>
</dbReference>
<dbReference type="WBParaSite" id="L893_g27413.t1">
    <property type="protein sequence ID" value="L893_g27413.t1"/>
    <property type="gene ID" value="L893_g27413"/>
</dbReference>
<protein>
    <submittedName>
        <fullName evidence="10">CW-type domain-containing protein</fullName>
    </submittedName>
</protein>
<evidence type="ECO:0000256" key="4">
    <source>
        <dbReference type="ARBA" id="ARBA00022833"/>
    </source>
</evidence>
<proteinExistence type="predicted"/>
<evidence type="ECO:0000259" key="8">
    <source>
        <dbReference type="PROSITE" id="PS51050"/>
    </source>
</evidence>
<accession>A0A1I7ZL87</accession>
<evidence type="ECO:0000256" key="1">
    <source>
        <dbReference type="ARBA" id="ARBA00004123"/>
    </source>
</evidence>
<dbReference type="AlphaFoldDB" id="A0A1I7ZL87"/>
<reference evidence="10" key="1">
    <citation type="submission" date="2016-11" db="UniProtKB">
        <authorList>
            <consortium name="WormBaseParasite"/>
        </authorList>
    </citation>
    <scope>IDENTIFICATION</scope>
</reference>
<feature type="domain" description="CW-type" evidence="8">
    <location>
        <begin position="480"/>
        <end position="543"/>
    </location>
</feature>
<keyword evidence="4" id="KW-0862">Zinc</keyword>
<dbReference type="InterPro" id="IPR041006">
    <property type="entry name" value="Morc_S5"/>
</dbReference>
<evidence type="ECO:0000313" key="9">
    <source>
        <dbReference type="Proteomes" id="UP000095287"/>
    </source>
</evidence>
<keyword evidence="3" id="KW-0863">Zinc-finger</keyword>
<dbReference type="Pfam" id="PF13589">
    <property type="entry name" value="HATPase_c_3"/>
    <property type="match status" value="1"/>
</dbReference>
<keyword evidence="9" id="KW-1185">Reference proteome</keyword>
<dbReference type="PANTHER" id="PTHR23337">
    <property type="entry name" value="ZINC FINGER CW-TYPE COILED-COIL DOMAIN PROTEIN 1"/>
    <property type="match status" value="1"/>
</dbReference>
<dbReference type="Pfam" id="PF07496">
    <property type="entry name" value="zf-CW"/>
    <property type="match status" value="1"/>
</dbReference>
<keyword evidence="2" id="KW-0479">Metal-binding</keyword>
<dbReference type="GO" id="GO:0008270">
    <property type="term" value="F:zinc ion binding"/>
    <property type="evidence" value="ECO:0007669"/>
    <property type="project" value="UniProtKB-KW"/>
</dbReference>
<dbReference type="SUPFAM" id="SSF55874">
    <property type="entry name" value="ATPase domain of HSP90 chaperone/DNA topoisomerase II/histidine kinase"/>
    <property type="match status" value="1"/>
</dbReference>
<evidence type="ECO:0000256" key="5">
    <source>
        <dbReference type="ARBA" id="ARBA00023054"/>
    </source>
</evidence>
<dbReference type="Proteomes" id="UP000095287">
    <property type="component" value="Unplaced"/>
</dbReference>
<keyword evidence="6" id="KW-0539">Nucleus</keyword>
<name>A0A1I7ZL87_9BILA</name>
<keyword evidence="5" id="KW-0175">Coiled coil</keyword>
<dbReference type="InterPro" id="IPR011124">
    <property type="entry name" value="Znf_CW"/>
</dbReference>
<evidence type="ECO:0000313" key="10">
    <source>
        <dbReference type="WBParaSite" id="L893_g27413.t1"/>
    </source>
</evidence>
<dbReference type="Gene3D" id="3.30.565.10">
    <property type="entry name" value="Histidine kinase-like ATPase, C-terminal domain"/>
    <property type="match status" value="1"/>
</dbReference>
<dbReference type="Gene3D" id="3.30.40.100">
    <property type="match status" value="1"/>
</dbReference>
<evidence type="ECO:0000256" key="7">
    <source>
        <dbReference type="SAM" id="MobiDB-lite"/>
    </source>
</evidence>
<comment type="subcellular location">
    <subcellularLocation>
        <location evidence="1">Nucleus</location>
    </subcellularLocation>
</comment>
<sequence>MDVDLNSVNLLTQASIAYDYLHANSTTHEHLFGAIAELVDNSRDANSTRLDIDVNDEMLYFVDDGCGMSKNEVANVVNFGHSVKRMDDQMIGQYGNGLKSGTMRIAKDFMLFTKKDGLLTALLLSRTFHEKNRLKKVFVPIPCFTPDRFPHFNSKEDEDRHALEMKIIYEYSPFKDFHTFFQQFSYILTESGTVVICFNLRRIENGQLEMDLDANLEDIRVKEYEHELTNEVSSLRDYLAVLYSNPRMRIYLRGKKVNTCRLLSNLYKPRMYQYRAKNLKAYAAKEHEQCMQRIVDLKEHLKICRSNLGEFTRMHANYMCDSNLRLEYRLNKRAEEQALILLKAAEQKAKDTLKAKSNPRPISFYFGLNILHRDQYGCLIYNNGRLITYYAKTACQNDKIDMKYLGVCGIVDVPYSVLEPTHNKQSFANKRDYLSLMKAFNEHMIQYWMDAGIEKSPGISNFWKEYGYTTMNWDEKPNLEDSNVVYKRNAAVGMCVQCDLCLKWRIIEYQRRYLSQEFPECWDCTMNPNTSARDCQKPEVLPKVPEGKLTLAAKFSNTKRGLILDEEEDDAVPVKLPPTRGRREVTPPQTFSKSAPVRLSRKVPICNFRDSDDDEPKASSPPPTPPPKKTRTRTPVKKEPSPPPPPKKTRNRTPVRKEPSPPPPMKTRSRTPAKKEMSPAPPPRKMMTRSKRNAGVLIEEAPSLRKGTASRPCVQPELDGLVSPDQKEVAQNGIENTIKSSTQEDLDTATRIIRRLLQINAPEGFSKMDALTMSQKDLLRFNLDDFEKRIKENRRKELDNVTTALRSMPHEMFDDVTAENCLEKLSNYADDLRNANHGY</sequence>
<dbReference type="PANTHER" id="PTHR23337:SF3">
    <property type="entry name" value="MORC FAMILY CW-TYPE ZINC FINGER 2"/>
    <property type="match status" value="1"/>
</dbReference>